<name>A0A0F9SUI7_9ZZZZ</name>
<evidence type="ECO:0000313" key="1">
    <source>
        <dbReference type="EMBL" id="KKN40601.1"/>
    </source>
</evidence>
<proteinExistence type="predicted"/>
<protein>
    <submittedName>
        <fullName evidence="1">Uncharacterized protein</fullName>
    </submittedName>
</protein>
<sequence length="116" mass="12910">MPFQMVAMIFMSIALFLVSALLAPKPDIEDARPAGLGDFQVPTADETRPVPIMWGTIDIKGPNVIWYGDLSTVKIKKKIKTGMFSSKKITVGYRYFIGVDIVLCYGPIDRLTRLEA</sequence>
<accession>A0A0F9SUI7</accession>
<gene>
    <name evidence="1" type="ORF">LCGC14_0731620</name>
</gene>
<reference evidence="1" key="1">
    <citation type="journal article" date="2015" name="Nature">
        <title>Complex archaea that bridge the gap between prokaryotes and eukaryotes.</title>
        <authorList>
            <person name="Spang A."/>
            <person name="Saw J.H."/>
            <person name="Jorgensen S.L."/>
            <person name="Zaremba-Niedzwiedzka K."/>
            <person name="Martijn J."/>
            <person name="Lind A.E."/>
            <person name="van Eijk R."/>
            <person name="Schleper C."/>
            <person name="Guy L."/>
            <person name="Ettema T.J."/>
        </authorList>
    </citation>
    <scope>NUCLEOTIDE SEQUENCE</scope>
</reference>
<feature type="non-terminal residue" evidence="1">
    <location>
        <position position="116"/>
    </location>
</feature>
<organism evidence="1">
    <name type="scientific">marine sediment metagenome</name>
    <dbReference type="NCBI Taxonomy" id="412755"/>
    <lineage>
        <taxon>unclassified sequences</taxon>
        <taxon>metagenomes</taxon>
        <taxon>ecological metagenomes</taxon>
    </lineage>
</organism>
<dbReference type="AlphaFoldDB" id="A0A0F9SUI7"/>
<comment type="caution">
    <text evidence="1">The sequence shown here is derived from an EMBL/GenBank/DDBJ whole genome shotgun (WGS) entry which is preliminary data.</text>
</comment>
<dbReference type="EMBL" id="LAZR01001695">
    <property type="protein sequence ID" value="KKN40601.1"/>
    <property type="molecule type" value="Genomic_DNA"/>
</dbReference>